<keyword evidence="3" id="KW-1185">Reference proteome</keyword>
<dbReference type="SUPFAM" id="SSF56112">
    <property type="entry name" value="Protein kinase-like (PK-like)"/>
    <property type="match status" value="1"/>
</dbReference>
<comment type="caution">
    <text evidence="2">The sequence shown here is derived from an EMBL/GenBank/DDBJ whole genome shotgun (WGS) entry which is preliminary data.</text>
</comment>
<evidence type="ECO:0000313" key="2">
    <source>
        <dbReference type="EMBL" id="KAH0896187.1"/>
    </source>
</evidence>
<proteinExistence type="predicted"/>
<dbReference type="InterPro" id="IPR011009">
    <property type="entry name" value="Kinase-like_dom_sf"/>
</dbReference>
<feature type="domain" description="Protein kinase" evidence="1">
    <location>
        <begin position="1"/>
        <end position="86"/>
    </location>
</feature>
<dbReference type="PROSITE" id="PS50011">
    <property type="entry name" value="PROTEIN_KINASE_DOM"/>
    <property type="match status" value="1"/>
</dbReference>
<dbReference type="EMBL" id="JAGKQM010000012">
    <property type="protein sequence ID" value="KAH0896187.1"/>
    <property type="molecule type" value="Genomic_DNA"/>
</dbReference>
<accession>A0ABQ8AUK6</accession>
<dbReference type="Proteomes" id="UP000824890">
    <property type="component" value="Unassembled WGS sequence"/>
</dbReference>
<name>A0ABQ8AUK6_BRANA</name>
<dbReference type="Gene3D" id="1.10.510.10">
    <property type="entry name" value="Transferase(Phosphotransferase) domain 1"/>
    <property type="match status" value="1"/>
</dbReference>
<evidence type="ECO:0000313" key="3">
    <source>
        <dbReference type="Proteomes" id="UP000824890"/>
    </source>
</evidence>
<gene>
    <name evidence="2" type="ORF">HID58_045755</name>
</gene>
<feature type="non-terminal residue" evidence="2">
    <location>
        <position position="1"/>
    </location>
</feature>
<dbReference type="InterPro" id="IPR001245">
    <property type="entry name" value="Ser-Thr/Tyr_kinase_cat_dom"/>
</dbReference>
<organism evidence="2 3">
    <name type="scientific">Brassica napus</name>
    <name type="common">Rape</name>
    <dbReference type="NCBI Taxonomy" id="3708"/>
    <lineage>
        <taxon>Eukaryota</taxon>
        <taxon>Viridiplantae</taxon>
        <taxon>Streptophyta</taxon>
        <taxon>Embryophyta</taxon>
        <taxon>Tracheophyta</taxon>
        <taxon>Spermatophyta</taxon>
        <taxon>Magnoliopsida</taxon>
        <taxon>eudicotyledons</taxon>
        <taxon>Gunneridae</taxon>
        <taxon>Pentapetalae</taxon>
        <taxon>rosids</taxon>
        <taxon>malvids</taxon>
        <taxon>Brassicales</taxon>
        <taxon>Brassicaceae</taxon>
        <taxon>Brassiceae</taxon>
        <taxon>Brassica</taxon>
    </lineage>
</organism>
<dbReference type="Pfam" id="PF07714">
    <property type="entry name" value="PK_Tyr_Ser-Thr"/>
    <property type="match status" value="1"/>
</dbReference>
<evidence type="ECO:0000259" key="1">
    <source>
        <dbReference type="PROSITE" id="PS50011"/>
    </source>
</evidence>
<protein>
    <recommendedName>
        <fullName evidence="1">Protein kinase domain-containing protein</fullName>
    </recommendedName>
</protein>
<reference evidence="2 3" key="1">
    <citation type="submission" date="2021-05" db="EMBL/GenBank/DDBJ databases">
        <title>Genome Assembly of Synthetic Allotetraploid Brassica napus Reveals Homoeologous Exchanges between Subgenomes.</title>
        <authorList>
            <person name="Davis J.T."/>
        </authorList>
    </citation>
    <scope>NUCLEOTIDE SEQUENCE [LARGE SCALE GENOMIC DNA]</scope>
    <source>
        <strain evidence="3">cv. Da-Ae</strain>
        <tissue evidence="2">Seedling</tissue>
    </source>
</reference>
<sequence>HAGVNTDVFTYGVILLELFTGSKGGIDIRSRSFREIIDLRLESDYPTHAAKKLGRLIQRCTMGNWKERPSMQHVLGVRITILHVDIGINI</sequence>
<dbReference type="InterPro" id="IPR000719">
    <property type="entry name" value="Prot_kinase_dom"/>
</dbReference>